<reference evidence="2" key="1">
    <citation type="submission" date="2022-06" db="EMBL/GenBank/DDBJ databases">
        <title>Alkalimarinus sp. nov., isolated from gut of a Alitta virens.</title>
        <authorList>
            <person name="Yang A.I."/>
            <person name="Shin N.-R."/>
        </authorList>
    </citation>
    <scope>NUCLEOTIDE SEQUENCE</scope>
    <source>
        <strain evidence="2">A2M4</strain>
    </source>
</reference>
<evidence type="ECO:0000313" key="3">
    <source>
        <dbReference type="Proteomes" id="UP001163739"/>
    </source>
</evidence>
<name>A0ABY6N571_9ALTE</name>
<dbReference type="PANTHER" id="PTHR36455">
    <property type="match status" value="1"/>
</dbReference>
<organism evidence="2 3">
    <name type="scientific">Alkalimarinus alittae</name>
    <dbReference type="NCBI Taxonomy" id="2961619"/>
    <lineage>
        <taxon>Bacteria</taxon>
        <taxon>Pseudomonadati</taxon>
        <taxon>Pseudomonadota</taxon>
        <taxon>Gammaproteobacteria</taxon>
        <taxon>Alteromonadales</taxon>
        <taxon>Alteromonadaceae</taxon>
        <taxon>Alkalimarinus</taxon>
    </lineage>
</organism>
<dbReference type="NCBIfam" id="NF033819">
    <property type="entry name" value="IS66_TnpB"/>
    <property type="match status" value="1"/>
</dbReference>
<protein>
    <submittedName>
        <fullName evidence="2">IS66 family insertion sequence element accessory protein TnpB</fullName>
    </submittedName>
</protein>
<dbReference type="EMBL" id="CP100390">
    <property type="protein sequence ID" value="UZE97216.1"/>
    <property type="molecule type" value="Genomic_DNA"/>
</dbReference>
<gene>
    <name evidence="2" type="primary">tnpB</name>
    <name evidence="1" type="ORF">NKI27_05560</name>
    <name evidence="2" type="ORF">NKI27_05850</name>
</gene>
<dbReference type="RefSeq" id="WP_265048694.1">
    <property type="nucleotide sequence ID" value="NZ_CP100390.1"/>
</dbReference>
<keyword evidence="3" id="KW-1185">Reference proteome</keyword>
<dbReference type="Pfam" id="PF05717">
    <property type="entry name" value="TnpB_IS66"/>
    <property type="match status" value="1"/>
</dbReference>
<dbReference type="Proteomes" id="UP001163739">
    <property type="component" value="Chromosome"/>
</dbReference>
<sequence>MMRPDDLSITVYLHKAPVDFRKSINGLAILVEAEMELNPFEKALFAFCNRQRDKIKVLYWERNGFCLWYKRLDKERFKWPNKQASDVITLTTQELNWLLDGFDLWSNKPHQTLNYQSVI</sequence>
<evidence type="ECO:0000313" key="2">
    <source>
        <dbReference type="EMBL" id="UZE97273.1"/>
    </source>
</evidence>
<accession>A0ABY6N571</accession>
<dbReference type="InterPro" id="IPR008878">
    <property type="entry name" value="Transposase_IS66_Orf2"/>
</dbReference>
<evidence type="ECO:0000313" key="1">
    <source>
        <dbReference type="EMBL" id="UZE97216.1"/>
    </source>
</evidence>
<dbReference type="PANTHER" id="PTHR36455:SF1">
    <property type="entry name" value="BLR8292 PROTEIN"/>
    <property type="match status" value="1"/>
</dbReference>
<proteinExistence type="predicted"/>
<dbReference type="EMBL" id="CP100390">
    <property type="protein sequence ID" value="UZE97273.1"/>
    <property type="molecule type" value="Genomic_DNA"/>
</dbReference>